<reference evidence="2 3" key="2">
    <citation type="submission" date="2016-02" db="EMBL/GenBank/DDBJ databases">
        <authorList>
            <person name="Wen L."/>
            <person name="He K."/>
            <person name="Yang H."/>
        </authorList>
    </citation>
    <scope>NUCLEOTIDE SEQUENCE [LARGE SCALE GENOMIC DNA]</scope>
    <source>
        <strain evidence="2 3">AGD 8-3</strain>
    </source>
</reference>
<dbReference type="AlphaFoldDB" id="A0A0X8HFF2"/>
<gene>
    <name evidence="2" type="ORF">LOKO_02525</name>
</gene>
<evidence type="ECO:0000313" key="3">
    <source>
        <dbReference type="Proteomes" id="UP000063387"/>
    </source>
</evidence>
<reference evidence="2 3" key="1">
    <citation type="journal article" date="2016" name="Genome Announc.">
        <title>Draft Genome Sequence of 'Halomonas chromatireducens' Strain AGD 8-3, a Haloalkaliphilic Chromate- and Selenite-Reducing Gammaproteobacterium.</title>
        <authorList>
            <person name="Sharko F.S."/>
            <person name="Shapovalova A.A."/>
            <person name="Tsygankova S.V."/>
            <person name="Komova A.V."/>
            <person name="Boulygina E.S."/>
            <person name="Teslyuk A.B."/>
            <person name="Gotovtsev P.M."/>
            <person name="Namsaraev Z.B."/>
            <person name="Khijniak T.V."/>
            <person name="Nedoluzhko A.V."/>
            <person name="Vasilov R.G."/>
        </authorList>
    </citation>
    <scope>NUCLEOTIDE SEQUENCE [LARGE SCALE GENOMIC DNA]</scope>
    <source>
        <strain evidence="2 3">AGD 8-3</strain>
    </source>
</reference>
<dbReference type="PROSITE" id="PS51340">
    <property type="entry name" value="MOSC"/>
    <property type="match status" value="1"/>
</dbReference>
<dbReference type="RefSeq" id="WP_066449723.1">
    <property type="nucleotide sequence ID" value="NZ_CP014226.1"/>
</dbReference>
<organism evidence="2 3">
    <name type="scientific">Halomonas chromatireducens</name>
    <dbReference type="NCBI Taxonomy" id="507626"/>
    <lineage>
        <taxon>Bacteria</taxon>
        <taxon>Pseudomonadati</taxon>
        <taxon>Pseudomonadota</taxon>
        <taxon>Gammaproteobacteria</taxon>
        <taxon>Oceanospirillales</taxon>
        <taxon>Halomonadaceae</taxon>
        <taxon>Halomonas</taxon>
    </lineage>
</organism>
<protein>
    <recommendedName>
        <fullName evidence="1">MOSC domain-containing protein</fullName>
    </recommendedName>
</protein>
<keyword evidence="3" id="KW-1185">Reference proteome</keyword>
<dbReference type="PANTHER" id="PTHR14237">
    <property type="entry name" value="MOLYBDOPTERIN COFACTOR SULFURASE MOSC"/>
    <property type="match status" value="1"/>
</dbReference>
<dbReference type="SUPFAM" id="SSF50800">
    <property type="entry name" value="PK beta-barrel domain-like"/>
    <property type="match status" value="1"/>
</dbReference>
<dbReference type="SUPFAM" id="SSF141673">
    <property type="entry name" value="MOSC N-terminal domain-like"/>
    <property type="match status" value="1"/>
</dbReference>
<feature type="domain" description="MOSC" evidence="1">
    <location>
        <begin position="131"/>
        <end position="277"/>
    </location>
</feature>
<evidence type="ECO:0000313" key="2">
    <source>
        <dbReference type="EMBL" id="AMD01585.1"/>
    </source>
</evidence>
<dbReference type="GO" id="GO:0030170">
    <property type="term" value="F:pyridoxal phosphate binding"/>
    <property type="evidence" value="ECO:0007669"/>
    <property type="project" value="InterPro"/>
</dbReference>
<dbReference type="InterPro" id="IPR005302">
    <property type="entry name" value="MoCF_Sase_C"/>
</dbReference>
<dbReference type="InterPro" id="IPR011037">
    <property type="entry name" value="Pyrv_Knase-like_insert_dom_sf"/>
</dbReference>
<dbReference type="Proteomes" id="UP000063387">
    <property type="component" value="Chromosome"/>
</dbReference>
<dbReference type="EMBL" id="CP014226">
    <property type="protein sequence ID" value="AMD01585.1"/>
    <property type="molecule type" value="Genomic_DNA"/>
</dbReference>
<name>A0A0X8HFF2_9GAMM</name>
<dbReference type="PANTHER" id="PTHR14237:SF19">
    <property type="entry name" value="MITOCHONDRIAL AMIDOXIME REDUCING COMPONENT 1"/>
    <property type="match status" value="1"/>
</dbReference>
<dbReference type="KEGG" id="hco:LOKO_02525"/>
<dbReference type="Pfam" id="PF03476">
    <property type="entry name" value="MOSC_N"/>
    <property type="match status" value="1"/>
</dbReference>
<proteinExistence type="predicted"/>
<evidence type="ECO:0000259" key="1">
    <source>
        <dbReference type="PROSITE" id="PS51340"/>
    </source>
</evidence>
<dbReference type="OrthoDB" id="581532at2"/>
<dbReference type="PATRIC" id="fig|507626.3.peg.2526"/>
<dbReference type="GO" id="GO:0030151">
    <property type="term" value="F:molybdenum ion binding"/>
    <property type="evidence" value="ECO:0007669"/>
    <property type="project" value="InterPro"/>
</dbReference>
<sequence length="277" mass="30574">MKISGIHLYPVKSLSGITLERAELGERGIAHDRNWMVVDDVGRFVTQRQMPAMARIAVRLESDRLLLEHPEVAPLAIELARSGQPSLTAYVWEDACRALDEGPEAAQWLKTVLGDWKGSGLRLVRFAPDERRAVEPFYQQGENAHTAFADGYPFLIASEASLAALNQTLQRKGLSPLPMNRFRPNIVVEGAAPFAEDGWSELGSPEGYRFGIRKPCQRCKITTVDQATGNIAIPGEPLKTLMEMKTQPFRPGAYFGQNATLLEGRGQFIAVGDSLLD</sequence>
<accession>A0A0X8HFF2</accession>
<dbReference type="Pfam" id="PF03473">
    <property type="entry name" value="MOSC"/>
    <property type="match status" value="1"/>
</dbReference>
<dbReference type="STRING" id="507626.LOKO_02525"/>
<dbReference type="GO" id="GO:0003824">
    <property type="term" value="F:catalytic activity"/>
    <property type="evidence" value="ECO:0007669"/>
    <property type="project" value="InterPro"/>
</dbReference>
<dbReference type="InterPro" id="IPR005303">
    <property type="entry name" value="MOCOS_middle"/>
</dbReference>